<evidence type="ECO:0000256" key="2">
    <source>
        <dbReference type="ARBA" id="ARBA00022723"/>
    </source>
</evidence>
<dbReference type="PANTHER" id="PTHR46300:SF4">
    <property type="entry name" value="CYTOCHROME P450 98A3"/>
    <property type="match status" value="1"/>
</dbReference>
<evidence type="ECO:0000256" key="3">
    <source>
        <dbReference type="ARBA" id="ARBA00023002"/>
    </source>
</evidence>
<proteinExistence type="inferred from homology"/>
<evidence type="ECO:0000313" key="6">
    <source>
        <dbReference type="EMBL" id="KAJ9137478.1"/>
    </source>
</evidence>
<evidence type="ECO:0000256" key="4">
    <source>
        <dbReference type="ARBA" id="ARBA00023004"/>
    </source>
</evidence>
<dbReference type="AlphaFoldDB" id="A0AA38VK40"/>
<protein>
    <submittedName>
        <fullName evidence="6">Cytochrome P450 1A1</fullName>
    </submittedName>
</protein>
<dbReference type="GO" id="GO:0005506">
    <property type="term" value="F:iron ion binding"/>
    <property type="evidence" value="ECO:0007669"/>
    <property type="project" value="InterPro"/>
</dbReference>
<gene>
    <name evidence="6" type="ORF">NKR23_g9089</name>
</gene>
<dbReference type="GO" id="GO:0020037">
    <property type="term" value="F:heme binding"/>
    <property type="evidence" value="ECO:0007669"/>
    <property type="project" value="InterPro"/>
</dbReference>
<feature type="binding site" description="axial binding residue" evidence="5">
    <location>
        <position position="464"/>
    </location>
    <ligand>
        <name>heme</name>
        <dbReference type="ChEBI" id="CHEBI:30413"/>
    </ligand>
    <ligandPart>
        <name>Fe</name>
        <dbReference type="ChEBI" id="CHEBI:18248"/>
    </ligandPart>
</feature>
<dbReference type="GO" id="GO:0004497">
    <property type="term" value="F:monooxygenase activity"/>
    <property type="evidence" value="ECO:0007669"/>
    <property type="project" value="InterPro"/>
</dbReference>
<keyword evidence="3" id="KW-0560">Oxidoreductase</keyword>
<dbReference type="Pfam" id="PF00067">
    <property type="entry name" value="p450"/>
    <property type="match status" value="1"/>
</dbReference>
<dbReference type="CDD" id="cd11065">
    <property type="entry name" value="CYP64-like"/>
    <property type="match status" value="1"/>
</dbReference>
<comment type="caution">
    <text evidence="6">The sequence shown here is derived from an EMBL/GenBank/DDBJ whole genome shotgun (WGS) entry which is preliminary data.</text>
</comment>
<dbReference type="PRINTS" id="PR00463">
    <property type="entry name" value="EP450I"/>
</dbReference>
<evidence type="ECO:0000256" key="5">
    <source>
        <dbReference type="PIRSR" id="PIRSR602401-1"/>
    </source>
</evidence>
<name>A0AA38VK40_9PEZI</name>
<keyword evidence="2 5" id="KW-0479">Metal-binding</keyword>
<dbReference type="EMBL" id="JANBVO010000034">
    <property type="protein sequence ID" value="KAJ9137478.1"/>
    <property type="molecule type" value="Genomic_DNA"/>
</dbReference>
<dbReference type="InterPro" id="IPR036396">
    <property type="entry name" value="Cyt_P450_sf"/>
</dbReference>
<comment type="cofactor">
    <cofactor evidence="5">
        <name>heme</name>
        <dbReference type="ChEBI" id="CHEBI:30413"/>
    </cofactor>
</comment>
<evidence type="ECO:0000256" key="1">
    <source>
        <dbReference type="ARBA" id="ARBA00010617"/>
    </source>
</evidence>
<dbReference type="InterPro" id="IPR001128">
    <property type="entry name" value="Cyt_P450"/>
</dbReference>
<dbReference type="GO" id="GO:0016705">
    <property type="term" value="F:oxidoreductase activity, acting on paired donors, with incorporation or reduction of molecular oxygen"/>
    <property type="evidence" value="ECO:0007669"/>
    <property type="project" value="InterPro"/>
</dbReference>
<keyword evidence="4 5" id="KW-0408">Iron</keyword>
<keyword evidence="5" id="KW-0349">Heme</keyword>
<dbReference type="Gene3D" id="1.10.630.10">
    <property type="entry name" value="Cytochrome P450"/>
    <property type="match status" value="1"/>
</dbReference>
<dbReference type="Proteomes" id="UP001174694">
    <property type="component" value="Unassembled WGS sequence"/>
</dbReference>
<organism evidence="6 7">
    <name type="scientific">Pleurostoma richardsiae</name>
    <dbReference type="NCBI Taxonomy" id="41990"/>
    <lineage>
        <taxon>Eukaryota</taxon>
        <taxon>Fungi</taxon>
        <taxon>Dikarya</taxon>
        <taxon>Ascomycota</taxon>
        <taxon>Pezizomycotina</taxon>
        <taxon>Sordariomycetes</taxon>
        <taxon>Sordariomycetidae</taxon>
        <taxon>Calosphaeriales</taxon>
        <taxon>Pleurostomataceae</taxon>
        <taxon>Pleurostoma</taxon>
    </lineage>
</organism>
<dbReference type="SUPFAM" id="SSF48264">
    <property type="entry name" value="Cytochrome P450"/>
    <property type="match status" value="1"/>
</dbReference>
<comment type="similarity">
    <text evidence="1">Belongs to the cytochrome P450 family.</text>
</comment>
<evidence type="ECO:0000313" key="7">
    <source>
        <dbReference type="Proteomes" id="UP001174694"/>
    </source>
</evidence>
<keyword evidence="7" id="KW-1185">Reference proteome</keyword>
<reference evidence="6" key="1">
    <citation type="submission" date="2022-07" db="EMBL/GenBank/DDBJ databases">
        <title>Fungi with potential for degradation of polypropylene.</title>
        <authorList>
            <person name="Gostincar C."/>
        </authorList>
    </citation>
    <scope>NUCLEOTIDE SEQUENCE</scope>
    <source>
        <strain evidence="6">EXF-13308</strain>
    </source>
</reference>
<dbReference type="InterPro" id="IPR002401">
    <property type="entry name" value="Cyt_P450_E_grp-I"/>
</dbReference>
<sequence>MLSDQFHDFLAIVGLQKAANAQGSSPWTFLVSLLTVAVTALAIDYGRMLWLRSKMPPGPLPLPIIGNTFMLPDNKPWLWFEELSKQYSSPLITIWVGRNPTVWINDAWSASELLDKRAGVYSSRPRMLVFAEMGVGQANLVNMYTMTPEQRERWRVQRKLMHHGVGVQQVRKYRSFQNDESKLVAYELLRTPADYVKHFERYATSVVSIIGFGRRVESINDPIITEVIAMMHLAADLNVPGKTFPMLMETFPLLAKVPNSIAPWKHGLGNKRGFGFFYALADEANKQPGHDDTFVKHLFQEKDKYNLQPDEISSLAGNLFGAGSDTSSSTLITFVLACCAFPETLAPAWEELDRVVGPHRSPHFDDEPNLPYVRAFVKEVFRWRSVAIIGGQPHAPTQDDHYNGWLIPKGTWVQGNVWAIHHNEREFPEPDRFNPNRFLPGDANSRPFPGERGYMTFGWGRRVCSGQALAEQGTWITIARLLWGFHIQKKRRADGSVVDVDIFNYTNGLNMRPRPFECSIEPRSEEIRRTIDREGRQALEDLEQYRGESKYRMSTFYQKNDVALKKYGNGIPAK</sequence>
<dbReference type="PANTHER" id="PTHR46300">
    <property type="entry name" value="P450, PUTATIVE (EUROFUNG)-RELATED-RELATED"/>
    <property type="match status" value="1"/>
</dbReference>
<accession>A0AA38VK40</accession>
<dbReference type="InterPro" id="IPR050364">
    <property type="entry name" value="Cytochrome_P450_fung"/>
</dbReference>